<keyword evidence="2" id="KW-1185">Reference proteome</keyword>
<dbReference type="SUPFAM" id="SSF49562">
    <property type="entry name" value="C2 domain (Calcium/lipid-binding domain, CaLB)"/>
    <property type="match status" value="1"/>
</dbReference>
<name>A0A8B7C3B9_PHODC</name>
<evidence type="ECO:0000313" key="3">
    <source>
        <dbReference type="RefSeq" id="XP_008790834.1"/>
    </source>
</evidence>
<evidence type="ECO:0000313" key="2">
    <source>
        <dbReference type="Proteomes" id="UP000228380"/>
    </source>
</evidence>
<dbReference type="InterPro" id="IPR035892">
    <property type="entry name" value="C2_domain_sf"/>
</dbReference>
<dbReference type="GeneID" id="103707903"/>
<reference evidence="3" key="2">
    <citation type="submission" date="2025-08" db="UniProtKB">
        <authorList>
            <consortium name="RefSeq"/>
        </authorList>
    </citation>
    <scope>IDENTIFICATION</scope>
    <source>
        <tissue evidence="3">Young leaves</tissue>
    </source>
</reference>
<dbReference type="PANTHER" id="PTHR35503">
    <property type="entry name" value="OSJNBA0006M15.15 PROTEIN"/>
    <property type="match status" value="1"/>
</dbReference>
<dbReference type="Proteomes" id="UP000228380">
    <property type="component" value="Chromosome 15"/>
</dbReference>
<dbReference type="InterPro" id="IPR000008">
    <property type="entry name" value="C2_dom"/>
</dbReference>
<dbReference type="PANTHER" id="PTHR35503:SF2">
    <property type="entry name" value="OS04G0455700 PROTEIN"/>
    <property type="match status" value="1"/>
</dbReference>
<feature type="domain" description="C2" evidence="1">
    <location>
        <begin position="1"/>
        <end position="122"/>
    </location>
</feature>
<evidence type="ECO:0000259" key="1">
    <source>
        <dbReference type="PROSITE" id="PS50004"/>
    </source>
</evidence>
<sequence>MSHSLECELKVGRLANFDLDLPGNLFVRYYIFPGNGRRIRVDTQEIRSTGNPRWNELASFECWGASDPIGELLEHQSIVFELRWRRTMPVLGRFTGSKLLGRGKLAWKDVLGTSDASLERWVSFVTTSRGLNGLKSPTLFIEMKVNVVNVKYKGRVGHLMSLKDCGCKHCDWIGSEEDMFQAATIVDGW</sequence>
<dbReference type="OrthoDB" id="687396at2759"/>
<protein>
    <submittedName>
        <fullName evidence="3">Uncharacterized protein LOC103707903</fullName>
    </submittedName>
</protein>
<gene>
    <name evidence="3" type="primary">LOC103707903</name>
</gene>
<dbReference type="PROSITE" id="PS50004">
    <property type="entry name" value="C2"/>
    <property type="match status" value="1"/>
</dbReference>
<dbReference type="RefSeq" id="XP_008790834.1">
    <property type="nucleotide sequence ID" value="XM_008792612.3"/>
</dbReference>
<dbReference type="KEGG" id="pda:103707903"/>
<accession>A0A8B7C3B9</accession>
<organism evidence="2 3">
    <name type="scientific">Phoenix dactylifera</name>
    <name type="common">Date palm</name>
    <dbReference type="NCBI Taxonomy" id="42345"/>
    <lineage>
        <taxon>Eukaryota</taxon>
        <taxon>Viridiplantae</taxon>
        <taxon>Streptophyta</taxon>
        <taxon>Embryophyta</taxon>
        <taxon>Tracheophyta</taxon>
        <taxon>Spermatophyta</taxon>
        <taxon>Magnoliopsida</taxon>
        <taxon>Liliopsida</taxon>
        <taxon>Arecaceae</taxon>
        <taxon>Coryphoideae</taxon>
        <taxon>Phoeniceae</taxon>
        <taxon>Phoenix</taxon>
    </lineage>
</organism>
<proteinExistence type="predicted"/>
<reference evidence="2" key="1">
    <citation type="journal article" date="2019" name="Nat. Commun.">
        <title>Genome-wide association mapping of date palm fruit traits.</title>
        <authorList>
            <person name="Hazzouri K.M."/>
            <person name="Gros-Balthazard M."/>
            <person name="Flowers J.M."/>
            <person name="Copetti D."/>
            <person name="Lemansour A."/>
            <person name="Lebrun M."/>
            <person name="Masmoudi K."/>
            <person name="Ferrand S."/>
            <person name="Dhar M.I."/>
            <person name="Fresquez Z.A."/>
            <person name="Rosas U."/>
            <person name="Zhang J."/>
            <person name="Talag J."/>
            <person name="Lee S."/>
            <person name="Kudrna D."/>
            <person name="Powell R.F."/>
            <person name="Leitch I.J."/>
            <person name="Krueger R.R."/>
            <person name="Wing R.A."/>
            <person name="Amiri K.M.A."/>
            <person name="Purugganan M.D."/>
        </authorList>
    </citation>
    <scope>NUCLEOTIDE SEQUENCE [LARGE SCALE GENOMIC DNA]</scope>
    <source>
        <strain evidence="2">cv. Khalas</strain>
    </source>
</reference>
<dbReference type="AlphaFoldDB" id="A0A8B7C3B9"/>